<gene>
    <name evidence="1" type="ORF">AN2V17_42640</name>
</gene>
<accession>A0ACB5UPW2</accession>
<organism evidence="1 2">
    <name type="scientific">Vallitalea maricola</name>
    <dbReference type="NCBI Taxonomy" id="3074433"/>
    <lineage>
        <taxon>Bacteria</taxon>
        <taxon>Bacillati</taxon>
        <taxon>Bacillota</taxon>
        <taxon>Clostridia</taxon>
        <taxon>Lachnospirales</taxon>
        <taxon>Vallitaleaceae</taxon>
        <taxon>Vallitalea</taxon>
    </lineage>
</organism>
<name>A0ACB5UPW2_9FIRM</name>
<sequence length="442" mass="49546">MFKKILIANRGEIAVRVIRACKEMGIKTLAVYSDIDRNSLHTKLADETICIGSANAKESYLNTYTILSAAVHKGVDAIHPGYGFLSENSQFARMCEECNITFIGPSSNTIELMGNKVNARNIVRQMNCPVMNAIESVKIDEIHNIDIEKEIGYPVIIKAVSGGGGRGIRVVNSKDELYNNILNAKTEAENYFGNAELYIEKYIKNARHIEFQILADNYGNVVHLGERECSIQRKNQKMIEECPSSIIDNDMRNTMGQLAIAIAKQVNYSGVGTVEFLLDDNMNYYFLEMNTRIQVEHPVTEMVTGIDLIKEQIKAAAGLSLNIKQEDICITGHSVECRINADDAENNFIPQTGIIKRLILPGGPGVRVDSSVFNDYYISHYYDSLLAKIIVHGKNRDEAIKIMKRALKETEIKGIKNNIDFQYNIICCAEFESGKYNTQMIS</sequence>
<evidence type="ECO:0000313" key="1">
    <source>
        <dbReference type="EMBL" id="GMQ65022.1"/>
    </source>
</evidence>
<reference evidence="1" key="1">
    <citation type="submission" date="2023-09" db="EMBL/GenBank/DDBJ databases">
        <title>Vallitalea sediminicola and Vallitalea maricola sp. nov., anaerobic bacteria isolated from marine sediment.</title>
        <authorList>
            <person name="Hirano S."/>
            <person name="Maeda A."/>
            <person name="Terahara T."/>
            <person name="Mori K."/>
            <person name="Hamada M."/>
            <person name="Matsumoto R."/>
            <person name="Kobayashi T."/>
        </authorList>
    </citation>
    <scope>NUCLEOTIDE SEQUENCE</scope>
    <source>
        <strain evidence="1">AN17-2</strain>
    </source>
</reference>
<evidence type="ECO:0000313" key="2">
    <source>
        <dbReference type="Proteomes" id="UP001374599"/>
    </source>
</evidence>
<keyword evidence="2" id="KW-1185">Reference proteome</keyword>
<comment type="caution">
    <text evidence="1">The sequence shown here is derived from an EMBL/GenBank/DDBJ whole genome shotgun (WGS) entry which is preliminary data.</text>
</comment>
<proteinExistence type="predicted"/>
<dbReference type="Proteomes" id="UP001374599">
    <property type="component" value="Unassembled WGS sequence"/>
</dbReference>
<dbReference type="EMBL" id="BTPU01000093">
    <property type="protein sequence ID" value="GMQ65022.1"/>
    <property type="molecule type" value="Genomic_DNA"/>
</dbReference>
<protein>
    <submittedName>
        <fullName evidence="1">Acetyl-CoA carboxylase biotin carboxylase subunit</fullName>
    </submittedName>
</protein>